<evidence type="ECO:0000256" key="3">
    <source>
        <dbReference type="PROSITE-ProRule" id="PRU00236"/>
    </source>
</evidence>
<organism evidence="5 6">
    <name type="scientific">Nitzschia inconspicua</name>
    <dbReference type="NCBI Taxonomy" id="303405"/>
    <lineage>
        <taxon>Eukaryota</taxon>
        <taxon>Sar</taxon>
        <taxon>Stramenopiles</taxon>
        <taxon>Ochrophyta</taxon>
        <taxon>Bacillariophyta</taxon>
        <taxon>Bacillariophyceae</taxon>
        <taxon>Bacillariophycidae</taxon>
        <taxon>Bacillariales</taxon>
        <taxon>Bacillariaceae</taxon>
        <taxon>Nitzschia</taxon>
    </lineage>
</organism>
<accession>A0A9K3L8K3</accession>
<gene>
    <name evidence="5" type="ORF">IV203_001479</name>
</gene>
<dbReference type="PROSITE" id="PS50305">
    <property type="entry name" value="SIRTUIN"/>
    <property type="match status" value="1"/>
</dbReference>
<dbReference type="AlphaFoldDB" id="A0A9K3L8K3"/>
<name>A0A9K3L8K3_9STRA</name>
<keyword evidence="2 3" id="KW-0862">Zinc</keyword>
<feature type="binding site" evidence="3">
    <location>
        <position position="167"/>
    </location>
    <ligand>
        <name>Zn(2+)</name>
        <dbReference type="ChEBI" id="CHEBI:29105"/>
    </ligand>
</feature>
<proteinExistence type="predicted"/>
<dbReference type="Proteomes" id="UP000693970">
    <property type="component" value="Unassembled WGS sequence"/>
</dbReference>
<dbReference type="GO" id="GO:0017136">
    <property type="term" value="F:histone deacetylase activity, NAD-dependent"/>
    <property type="evidence" value="ECO:0007669"/>
    <property type="project" value="TreeGrafter"/>
</dbReference>
<protein>
    <submittedName>
        <fullName evidence="5">Silent information regulator protein Sir2</fullName>
    </submittedName>
</protein>
<feature type="binding site" evidence="3">
    <location>
        <position position="213"/>
    </location>
    <ligand>
        <name>Zn(2+)</name>
        <dbReference type="ChEBI" id="CHEBI:29105"/>
    </ligand>
</feature>
<feature type="binding site" evidence="3">
    <location>
        <position position="210"/>
    </location>
    <ligand>
        <name>Zn(2+)</name>
        <dbReference type="ChEBI" id="CHEBI:29105"/>
    </ligand>
</feature>
<evidence type="ECO:0000313" key="5">
    <source>
        <dbReference type="EMBL" id="KAG7356793.1"/>
    </source>
</evidence>
<dbReference type="GO" id="GO:0005634">
    <property type="term" value="C:nucleus"/>
    <property type="evidence" value="ECO:0007669"/>
    <property type="project" value="TreeGrafter"/>
</dbReference>
<feature type="domain" description="Deacetylase sirtuin-type" evidence="4">
    <location>
        <begin position="1"/>
        <end position="317"/>
    </location>
</feature>
<evidence type="ECO:0000259" key="4">
    <source>
        <dbReference type="PROSITE" id="PS50305"/>
    </source>
</evidence>
<sequence>MKVDSISSLARFILSQECQSIGVLTGAGVSVASGIPDFRSPGGMYDILQPDLLTATPDQRALMKIDPTYVVSWEIFQENQFPYMEVRRPFILGTMRQQWNATIAHRFFELLERKTRFICKRGSIKLTVKSKLTRIYTQNIDGLDHQCHRIPSEKIVDVHGSLSKASCEGCGVAMDISEFCRLVETNIKDIYNLGDGTSTGSSTESKPIFCNHCQRPLVKPTTVLFGRNLPSQFFECVQKDLPQMDLLIIAGTSLVVSPANSLVYQCPKFTKRVVVNHEAVGEDLGIDYTGKGEGRDFFAQGSCDEVFLDLAVELGWLQDLLDDIDMLPPSSAKLLRERTRSTETV</sequence>
<reference evidence="5" key="2">
    <citation type="submission" date="2021-04" db="EMBL/GenBank/DDBJ databases">
        <authorList>
            <person name="Podell S."/>
        </authorList>
    </citation>
    <scope>NUCLEOTIDE SEQUENCE</scope>
    <source>
        <strain evidence="5">Hildebrandi</strain>
    </source>
</reference>
<feature type="binding site" evidence="3">
    <location>
        <position position="170"/>
    </location>
    <ligand>
        <name>Zn(2+)</name>
        <dbReference type="ChEBI" id="CHEBI:29105"/>
    </ligand>
</feature>
<dbReference type="PANTHER" id="PTHR11085">
    <property type="entry name" value="NAD-DEPENDENT PROTEIN DEACYLASE SIRTUIN-5, MITOCHONDRIAL-RELATED"/>
    <property type="match status" value="1"/>
</dbReference>
<evidence type="ECO:0000313" key="6">
    <source>
        <dbReference type="Proteomes" id="UP000693970"/>
    </source>
</evidence>
<dbReference type="GO" id="GO:0070403">
    <property type="term" value="F:NAD+ binding"/>
    <property type="evidence" value="ECO:0007669"/>
    <property type="project" value="InterPro"/>
</dbReference>
<dbReference type="InterPro" id="IPR026590">
    <property type="entry name" value="Ssirtuin_cat_dom"/>
</dbReference>
<feature type="active site" description="Proton acceptor" evidence="3">
    <location>
        <position position="159"/>
    </location>
</feature>
<reference evidence="5" key="1">
    <citation type="journal article" date="2021" name="Sci. Rep.">
        <title>Diploid genomic architecture of Nitzschia inconspicua, an elite biomass production diatom.</title>
        <authorList>
            <person name="Oliver A."/>
            <person name="Podell S."/>
            <person name="Pinowska A."/>
            <person name="Traller J.C."/>
            <person name="Smith S.R."/>
            <person name="McClure R."/>
            <person name="Beliaev A."/>
            <person name="Bohutskyi P."/>
            <person name="Hill E.A."/>
            <person name="Rabines A."/>
            <person name="Zheng H."/>
            <person name="Allen L.Z."/>
            <person name="Kuo A."/>
            <person name="Grigoriev I.V."/>
            <person name="Allen A.E."/>
            <person name="Hazlebeck D."/>
            <person name="Allen E.E."/>
        </authorList>
    </citation>
    <scope>NUCLEOTIDE SEQUENCE</scope>
    <source>
        <strain evidence="5">Hildebrandi</strain>
    </source>
</reference>
<dbReference type="InterPro" id="IPR003000">
    <property type="entry name" value="Sirtuin"/>
</dbReference>
<evidence type="ECO:0000256" key="2">
    <source>
        <dbReference type="ARBA" id="ARBA00022833"/>
    </source>
</evidence>
<dbReference type="Pfam" id="PF02146">
    <property type="entry name" value="SIR2"/>
    <property type="match status" value="1"/>
</dbReference>
<dbReference type="OrthoDB" id="420264at2759"/>
<dbReference type="PANTHER" id="PTHR11085:SF6">
    <property type="entry name" value="NAD-DEPENDENT PROTEIN DEACETYLASE SIRTUIN-2"/>
    <property type="match status" value="1"/>
</dbReference>
<dbReference type="GO" id="GO:0046872">
    <property type="term" value="F:metal ion binding"/>
    <property type="evidence" value="ECO:0007669"/>
    <property type="project" value="UniProtKB-KW"/>
</dbReference>
<dbReference type="EMBL" id="JAGRRH010000015">
    <property type="protein sequence ID" value="KAG7356793.1"/>
    <property type="molecule type" value="Genomic_DNA"/>
</dbReference>
<comment type="caution">
    <text evidence="5">The sequence shown here is derived from an EMBL/GenBank/DDBJ whole genome shotgun (WGS) entry which is preliminary data.</text>
</comment>
<keyword evidence="6" id="KW-1185">Reference proteome</keyword>
<keyword evidence="1 3" id="KW-0479">Metal-binding</keyword>
<dbReference type="InterPro" id="IPR050134">
    <property type="entry name" value="NAD-dep_sirtuin_deacylases"/>
</dbReference>
<evidence type="ECO:0000256" key="1">
    <source>
        <dbReference type="ARBA" id="ARBA00022723"/>
    </source>
</evidence>